<protein>
    <submittedName>
        <fullName evidence="5">Uncharacterized protein LOC118420144</fullName>
    </submittedName>
</protein>
<evidence type="ECO:0000313" key="4">
    <source>
        <dbReference type="Proteomes" id="UP000001554"/>
    </source>
</evidence>
<proteinExistence type="predicted"/>
<reference evidence="5" key="2">
    <citation type="submission" date="2025-08" db="UniProtKB">
        <authorList>
            <consortium name="RefSeq"/>
        </authorList>
    </citation>
    <scope>IDENTIFICATION</scope>
    <source>
        <strain evidence="5">S238N-H82</strain>
        <tissue evidence="5">Testes</tissue>
    </source>
</reference>
<dbReference type="KEGG" id="bfo:118420144"/>
<dbReference type="PANTHER" id="PTHR20003">
    <property type="entry name" value="GLYCOPROTEIN-RELATED"/>
    <property type="match status" value="1"/>
</dbReference>
<name>A0A9J7MXS9_BRAFL</name>
<dbReference type="AlphaFoldDB" id="A0A9J7MXS9"/>
<keyword evidence="1" id="KW-0175">Coiled coil</keyword>
<dbReference type="PANTHER" id="PTHR20003:SF8">
    <property type="entry name" value="PROLINE-RICH PROTEIN BSTNI SUBFAMILY 3"/>
    <property type="match status" value="1"/>
</dbReference>
<keyword evidence="4" id="KW-1185">Reference proteome</keyword>
<sequence>MGVLTVIFLGCAALLSASSSADSNQTQTEAVDQENSLLRILAAAVDNKKDQKDVPERVEDINCIALTNTGKGEDALDIPEQSDDGLTKKQGCEGHQKEEQWGSSDHDNCICQAPDRLCYHVDCLPGSEIVRDSDGIWSCDVTSYKRDITGSAVAMHERIKRFTGLEIFGLATGIFGVVASIIGFTVDRIESAQTTAQLNEIQDQIRELDRKVDELTQMVSDLQLGQEYLRQAILYARDELRLRNIMETHAAMQIRDGQYVLPGHNIQDWADSVLSHGSDGVDQIENQAAPISDFVAQGHTSLDNHYSRELVHW</sequence>
<feature type="chain" id="PRO_5039911036" evidence="3">
    <location>
        <begin position="22"/>
        <end position="313"/>
    </location>
</feature>
<feature type="signal peptide" evidence="3">
    <location>
        <begin position="1"/>
        <end position="21"/>
    </location>
</feature>
<feature type="compositionally biased region" description="Basic and acidic residues" evidence="2">
    <location>
        <begin position="85"/>
        <end position="105"/>
    </location>
</feature>
<dbReference type="RefSeq" id="XP_035682745.1">
    <property type="nucleotide sequence ID" value="XM_035826852.1"/>
</dbReference>
<feature type="region of interest" description="Disordered" evidence="2">
    <location>
        <begin position="74"/>
        <end position="105"/>
    </location>
</feature>
<evidence type="ECO:0000256" key="1">
    <source>
        <dbReference type="SAM" id="Coils"/>
    </source>
</evidence>
<feature type="coiled-coil region" evidence="1">
    <location>
        <begin position="191"/>
        <end position="225"/>
    </location>
</feature>
<evidence type="ECO:0000256" key="2">
    <source>
        <dbReference type="SAM" id="MobiDB-lite"/>
    </source>
</evidence>
<dbReference type="Proteomes" id="UP000001554">
    <property type="component" value="Chromosome 7"/>
</dbReference>
<dbReference type="OrthoDB" id="10184863at2759"/>
<keyword evidence="3" id="KW-0732">Signal</keyword>
<evidence type="ECO:0000313" key="5">
    <source>
        <dbReference type="RefSeq" id="XP_035682745.1"/>
    </source>
</evidence>
<gene>
    <name evidence="5" type="primary">LOC118420144</name>
</gene>
<organism evidence="4 5">
    <name type="scientific">Branchiostoma floridae</name>
    <name type="common">Florida lancelet</name>
    <name type="synonym">Amphioxus</name>
    <dbReference type="NCBI Taxonomy" id="7739"/>
    <lineage>
        <taxon>Eukaryota</taxon>
        <taxon>Metazoa</taxon>
        <taxon>Chordata</taxon>
        <taxon>Cephalochordata</taxon>
        <taxon>Leptocardii</taxon>
        <taxon>Amphioxiformes</taxon>
        <taxon>Branchiostomatidae</taxon>
        <taxon>Branchiostoma</taxon>
    </lineage>
</organism>
<dbReference type="GeneID" id="118420144"/>
<reference evidence="4" key="1">
    <citation type="journal article" date="2020" name="Nat. Ecol. Evol.">
        <title>Deeply conserved synteny resolves early events in vertebrate evolution.</title>
        <authorList>
            <person name="Simakov O."/>
            <person name="Marletaz F."/>
            <person name="Yue J.X."/>
            <person name="O'Connell B."/>
            <person name="Jenkins J."/>
            <person name="Brandt A."/>
            <person name="Calef R."/>
            <person name="Tung C.H."/>
            <person name="Huang T.K."/>
            <person name="Schmutz J."/>
            <person name="Satoh N."/>
            <person name="Yu J.K."/>
            <person name="Putnam N.H."/>
            <person name="Green R.E."/>
            <person name="Rokhsar D.S."/>
        </authorList>
    </citation>
    <scope>NUCLEOTIDE SEQUENCE [LARGE SCALE GENOMIC DNA]</scope>
    <source>
        <strain evidence="4">S238N-H82</strain>
    </source>
</reference>
<evidence type="ECO:0000256" key="3">
    <source>
        <dbReference type="SAM" id="SignalP"/>
    </source>
</evidence>
<accession>A0A9J7MXS9</accession>